<dbReference type="GO" id="GO:0002161">
    <property type="term" value="F:aminoacyl-tRNA deacylase activity"/>
    <property type="evidence" value="ECO:0007669"/>
    <property type="project" value="InterPro"/>
</dbReference>
<dbReference type="HAMAP" id="MF_00049_B">
    <property type="entry name" value="Leu_tRNA_synth_B"/>
    <property type="match status" value="1"/>
</dbReference>
<dbReference type="Gene3D" id="3.90.740.10">
    <property type="entry name" value="Valyl/Leucyl/Isoleucyl-tRNA synthetase, editing domain"/>
    <property type="match status" value="1"/>
</dbReference>
<dbReference type="CDD" id="cd07958">
    <property type="entry name" value="Anticodon_Ia_Leu_BEm"/>
    <property type="match status" value="1"/>
</dbReference>
<dbReference type="Pfam" id="PF09334">
    <property type="entry name" value="tRNA-synt_1g"/>
    <property type="match status" value="1"/>
</dbReference>
<dbReference type="GO" id="GO:0006429">
    <property type="term" value="P:leucyl-tRNA aminoacylation"/>
    <property type="evidence" value="ECO:0007669"/>
    <property type="project" value="UniProtKB-UniRule"/>
</dbReference>
<dbReference type="Gene3D" id="1.10.730.10">
    <property type="entry name" value="Isoleucyl-tRNA Synthetase, Domain 1"/>
    <property type="match status" value="1"/>
</dbReference>
<evidence type="ECO:0000256" key="6">
    <source>
        <dbReference type="ARBA" id="ARBA00022917"/>
    </source>
</evidence>
<dbReference type="Pfam" id="PF08264">
    <property type="entry name" value="Anticodon_1"/>
    <property type="match status" value="1"/>
</dbReference>
<dbReference type="FunFam" id="3.40.50.620:FF:000087">
    <property type="entry name" value="Leucine--tRNA ligase"/>
    <property type="match status" value="1"/>
</dbReference>
<dbReference type="InterPro" id="IPR014729">
    <property type="entry name" value="Rossmann-like_a/b/a_fold"/>
</dbReference>
<keyword evidence="16" id="KW-1185">Reference proteome</keyword>
<dbReference type="RefSeq" id="WP_091282190.1">
    <property type="nucleotide sequence ID" value="NZ_FAOZ01000021.1"/>
</dbReference>
<feature type="domain" description="Leucyl-tRNA synthetase editing" evidence="14">
    <location>
        <begin position="314"/>
        <end position="381"/>
    </location>
</feature>
<dbReference type="GO" id="GO:0005524">
    <property type="term" value="F:ATP binding"/>
    <property type="evidence" value="ECO:0007669"/>
    <property type="project" value="UniProtKB-UniRule"/>
</dbReference>
<dbReference type="PANTHER" id="PTHR43740:SF2">
    <property type="entry name" value="LEUCINE--TRNA LIGASE, MITOCHONDRIAL"/>
    <property type="match status" value="1"/>
</dbReference>
<feature type="domain" description="Methionyl/Valyl/Leucyl/Isoleucyl-tRNA synthetase anticodon-binding" evidence="12">
    <location>
        <begin position="867"/>
        <end position="983"/>
    </location>
</feature>
<dbReference type="InterPro" id="IPR009008">
    <property type="entry name" value="Val/Leu/Ile-tRNA-synth_edit"/>
</dbReference>
<evidence type="ECO:0000256" key="8">
    <source>
        <dbReference type="ARBA" id="ARBA00047469"/>
    </source>
</evidence>
<dbReference type="AlphaFoldDB" id="A0A0S4QV27"/>
<dbReference type="FunFam" id="3.40.50.620:FF:000060">
    <property type="entry name" value="Leucine--tRNA ligase"/>
    <property type="match status" value="1"/>
</dbReference>
<dbReference type="InterPro" id="IPR025709">
    <property type="entry name" value="Leu_tRNA-synth_edit"/>
</dbReference>
<dbReference type="Gene3D" id="3.40.50.620">
    <property type="entry name" value="HUPs"/>
    <property type="match status" value="3"/>
</dbReference>
<keyword evidence="2 9" id="KW-0963">Cytoplasm</keyword>
<evidence type="ECO:0000313" key="16">
    <source>
        <dbReference type="Proteomes" id="UP000198802"/>
    </source>
</evidence>
<dbReference type="SUPFAM" id="SSF47323">
    <property type="entry name" value="Anticodon-binding domain of a subclass of class I aminoacyl-tRNA synthetases"/>
    <property type="match status" value="1"/>
</dbReference>
<dbReference type="Proteomes" id="UP000198802">
    <property type="component" value="Unassembled WGS sequence"/>
</dbReference>
<dbReference type="InterPro" id="IPR013155">
    <property type="entry name" value="M/V/L/I-tRNA-synth_anticd-bd"/>
</dbReference>
<keyword evidence="6 9" id="KW-0648">Protein biosynthesis</keyword>
<evidence type="ECO:0000256" key="2">
    <source>
        <dbReference type="ARBA" id="ARBA00022490"/>
    </source>
</evidence>
<dbReference type="SUPFAM" id="SSF50677">
    <property type="entry name" value="ValRS/IleRS/LeuRS editing domain"/>
    <property type="match status" value="1"/>
</dbReference>
<dbReference type="SUPFAM" id="SSF52374">
    <property type="entry name" value="Nucleotidylyl transferase"/>
    <property type="match status" value="1"/>
</dbReference>
<feature type="short sequence motif" description="'KMSKS' region" evidence="9">
    <location>
        <begin position="783"/>
        <end position="787"/>
    </location>
</feature>
<evidence type="ECO:0000259" key="12">
    <source>
        <dbReference type="Pfam" id="PF08264"/>
    </source>
</evidence>
<dbReference type="EMBL" id="FAOZ01000021">
    <property type="protein sequence ID" value="CUU58696.1"/>
    <property type="molecule type" value="Genomic_DNA"/>
</dbReference>
<evidence type="ECO:0000256" key="7">
    <source>
        <dbReference type="ARBA" id="ARBA00023146"/>
    </source>
</evidence>
<sequence>MNEPTESDTTADAAVTAGGDADLPHRYDSRLAAEIEQRWQQRWLKDGTFESPNPTGPLSAGFEAVQGRDPFYVLDMFPYPSGTGLHVGHPLGYIGSDVFARFLRMTGRHVLHTFGYDAFGLPAEQYAINTGQHPRVTTEANIANMRRQLSRLGLGHDTRREIATTDTTYYRWTQWVFLQIFNSWYDDEAGRARPISELVEEFESGRRSAAGASAGEANPRQAEWSELTASERRRVVDAHRLTYISEELVNWCPGLGTVLANEEVTPEGRSDIGNYPVYRRPLRQWMMRITAYADRLMSDLDLVDWPDSIKQMQRNWIGPSDGAAVRFTTTTGASAGTDAGASAGGDAGAPVDIEVYTTRPDTLPGASFLVLAPEHPLVDALIATDWPADTPASWQFGQGRPAGPLEEHWTPRAAVDAYRAFAARRSDRQRGGAEIDRTGVFTGTYVTNPVGGGVIPVFLADYVLLGYGTGAIMAVPAHDDRDFSFAREFGLPVQAVLEPDEAWHSEHGVPAGAPASAWPAPFAGEGTYLPGPPNRPGLVGLSKAEAIKTTVGWLEGAGRGRATRSYRLRDWLFSRQRYWGEPFPIVFDDEGLPIAVPEDQLPVELPEMTDFRPRAMADDDESEPVPPLARATEWTTVTLDLGDGPREYRRELNTMPQWAGSCWYYLRYLDPTNSERFVDPTVERYWMHSERGPAGDGGVDLYVGGVEHAVLHLLYARFWHKVLYDLGLVSTREPFKRLYNQGYIQADAFTDERGMYVAAAEVVRGADGTFTHDGAPVNRRSGKMGKSLKNSVSPDEMYDSYGADTLRVYEMAMGPLDAHRPWRTDDIVGSYRFLQRLWRNIIDEESGEPRVRDTGLGDIESGDEVTRALHRTILAVRTDYAELRFNTAVARLIELTNLASKHFGAGLAGPPRELAEAMVLMVAPLAPHLAEELWTRLGHAGSVSTVPFPEGDESLAAASTVRLPVQVNGKVRFTIDVAPDADEAAVRQALEAHEDYPRYTAGKTVKRLIVVPGRIVNIALG</sequence>
<evidence type="ECO:0000256" key="9">
    <source>
        <dbReference type="HAMAP-Rule" id="MF_00049"/>
    </source>
</evidence>
<protein>
    <recommendedName>
        <fullName evidence="9">Leucine--tRNA ligase</fullName>
        <ecNumber evidence="9">6.1.1.4</ecNumber>
    </recommendedName>
    <alternativeName>
        <fullName evidence="9">Leucyl-tRNA synthetase</fullName>
        <shortName evidence="9">LeuRS</shortName>
    </alternativeName>
</protein>
<evidence type="ECO:0000259" key="14">
    <source>
        <dbReference type="Pfam" id="PF13603"/>
    </source>
</evidence>
<comment type="caution">
    <text evidence="9">Lacks conserved residue(s) required for the propagation of feature annotation.</text>
</comment>
<gene>
    <name evidence="9" type="primary">leuS</name>
    <name evidence="15" type="ORF">Ga0074812_12172</name>
</gene>
<feature type="domain" description="Leucyl-tRNA synthetase editing" evidence="14">
    <location>
        <begin position="412"/>
        <end position="502"/>
    </location>
</feature>
<dbReference type="GO" id="GO:0005829">
    <property type="term" value="C:cytosol"/>
    <property type="evidence" value="ECO:0007669"/>
    <property type="project" value="TreeGrafter"/>
</dbReference>
<dbReference type="InterPro" id="IPR002302">
    <property type="entry name" value="Leu-tRNA-ligase"/>
</dbReference>
<feature type="region of interest" description="Disordered" evidence="11">
    <location>
        <begin position="1"/>
        <end position="21"/>
    </location>
</feature>
<dbReference type="PANTHER" id="PTHR43740">
    <property type="entry name" value="LEUCYL-TRNA SYNTHETASE"/>
    <property type="match status" value="1"/>
</dbReference>
<evidence type="ECO:0000256" key="5">
    <source>
        <dbReference type="ARBA" id="ARBA00022840"/>
    </source>
</evidence>
<dbReference type="PRINTS" id="PR00985">
    <property type="entry name" value="TRNASYNTHLEU"/>
</dbReference>
<feature type="compositionally biased region" description="Low complexity" evidence="11">
    <location>
        <begin position="8"/>
        <end position="21"/>
    </location>
</feature>
<dbReference type="FunFam" id="1.10.730.10:FF:000002">
    <property type="entry name" value="Leucine--tRNA ligase"/>
    <property type="match status" value="1"/>
</dbReference>
<comment type="subcellular location">
    <subcellularLocation>
        <location evidence="9">Cytoplasm</location>
    </subcellularLocation>
</comment>
<dbReference type="FunFam" id="3.40.50.620:FF:000056">
    <property type="entry name" value="Leucine--tRNA ligase"/>
    <property type="match status" value="1"/>
</dbReference>
<evidence type="ECO:0000256" key="1">
    <source>
        <dbReference type="ARBA" id="ARBA00005594"/>
    </source>
</evidence>
<keyword evidence="4 9" id="KW-0547">Nucleotide-binding</keyword>
<dbReference type="GO" id="GO:0004823">
    <property type="term" value="F:leucine-tRNA ligase activity"/>
    <property type="evidence" value="ECO:0007669"/>
    <property type="project" value="UniProtKB-UniRule"/>
</dbReference>
<keyword evidence="5 9" id="KW-0067">ATP-binding</keyword>
<keyword evidence="3 9" id="KW-0436">Ligase</keyword>
<accession>A0A0S4QV27</accession>
<evidence type="ECO:0000256" key="10">
    <source>
        <dbReference type="RuleBase" id="RU363039"/>
    </source>
</evidence>
<evidence type="ECO:0000256" key="3">
    <source>
        <dbReference type="ARBA" id="ARBA00022598"/>
    </source>
</evidence>
<evidence type="ECO:0000256" key="11">
    <source>
        <dbReference type="SAM" id="MobiDB-lite"/>
    </source>
</evidence>
<proteinExistence type="inferred from homology"/>
<organism evidence="15 16">
    <name type="scientific">Parafrankia irregularis</name>
    <dbReference type="NCBI Taxonomy" id="795642"/>
    <lineage>
        <taxon>Bacteria</taxon>
        <taxon>Bacillati</taxon>
        <taxon>Actinomycetota</taxon>
        <taxon>Actinomycetes</taxon>
        <taxon>Frankiales</taxon>
        <taxon>Frankiaceae</taxon>
        <taxon>Parafrankia</taxon>
    </lineage>
</organism>
<reference evidence="16" key="1">
    <citation type="submission" date="2015-11" db="EMBL/GenBank/DDBJ databases">
        <authorList>
            <person name="Varghese N."/>
        </authorList>
    </citation>
    <scope>NUCLEOTIDE SEQUENCE [LARGE SCALE GENOMIC DNA]</scope>
    <source>
        <strain evidence="16">DSM 45899</strain>
    </source>
</reference>
<comment type="similarity">
    <text evidence="1 9 10">Belongs to the class-I aminoacyl-tRNA synthetase family.</text>
</comment>
<evidence type="ECO:0000256" key="4">
    <source>
        <dbReference type="ARBA" id="ARBA00022741"/>
    </source>
</evidence>
<keyword evidence="7 9" id="KW-0030">Aminoacyl-tRNA synthetase</keyword>
<dbReference type="InterPro" id="IPR009080">
    <property type="entry name" value="tRNAsynth_Ia_anticodon-bd"/>
</dbReference>
<feature type="binding site" evidence="9">
    <location>
        <position position="786"/>
    </location>
    <ligand>
        <name>ATP</name>
        <dbReference type="ChEBI" id="CHEBI:30616"/>
    </ligand>
</feature>
<evidence type="ECO:0000259" key="13">
    <source>
        <dbReference type="Pfam" id="PF09334"/>
    </source>
</evidence>
<evidence type="ECO:0000313" key="15">
    <source>
        <dbReference type="EMBL" id="CUU58696.1"/>
    </source>
</evidence>
<comment type="catalytic activity">
    <reaction evidence="8 9">
        <text>tRNA(Leu) + L-leucine + ATP = L-leucyl-tRNA(Leu) + AMP + diphosphate</text>
        <dbReference type="Rhea" id="RHEA:11688"/>
        <dbReference type="Rhea" id="RHEA-COMP:9613"/>
        <dbReference type="Rhea" id="RHEA-COMP:9622"/>
        <dbReference type="ChEBI" id="CHEBI:30616"/>
        <dbReference type="ChEBI" id="CHEBI:33019"/>
        <dbReference type="ChEBI" id="CHEBI:57427"/>
        <dbReference type="ChEBI" id="CHEBI:78442"/>
        <dbReference type="ChEBI" id="CHEBI:78494"/>
        <dbReference type="ChEBI" id="CHEBI:456215"/>
        <dbReference type="EC" id="6.1.1.4"/>
    </reaction>
</comment>
<dbReference type="InterPro" id="IPR015413">
    <property type="entry name" value="Methionyl/Leucyl_tRNA_Synth"/>
</dbReference>
<dbReference type="EC" id="6.1.1.4" evidence="9"/>
<feature type="domain" description="Methionyl/Leucyl tRNA synthetase" evidence="13">
    <location>
        <begin position="76"/>
        <end position="180"/>
    </location>
</feature>
<dbReference type="Pfam" id="PF13603">
    <property type="entry name" value="tRNA-synt_1_2"/>
    <property type="match status" value="2"/>
</dbReference>
<name>A0A0S4QV27_9ACTN</name>